<evidence type="ECO:0000313" key="2">
    <source>
        <dbReference type="EMBL" id="TYP74804.1"/>
    </source>
</evidence>
<dbReference type="Proteomes" id="UP000323257">
    <property type="component" value="Unassembled WGS sequence"/>
</dbReference>
<accession>A0A5S5C639</accession>
<reference evidence="2 3" key="1">
    <citation type="submission" date="2019-07" db="EMBL/GenBank/DDBJ databases">
        <title>Genomic Encyclopedia of Type Strains, Phase III (KMG-III): the genomes of soil and plant-associated and newly described type strains.</title>
        <authorList>
            <person name="Whitman W."/>
        </authorList>
    </citation>
    <scope>NUCLEOTIDE SEQUENCE [LARGE SCALE GENOMIC DNA]</scope>
    <source>
        <strain evidence="2 3">BL24</strain>
    </source>
</reference>
<proteinExistence type="predicted"/>
<protein>
    <submittedName>
        <fullName evidence="2">Uncharacterized protein</fullName>
    </submittedName>
</protein>
<feature type="region of interest" description="Disordered" evidence="1">
    <location>
        <begin position="40"/>
        <end position="61"/>
    </location>
</feature>
<comment type="caution">
    <text evidence="2">The sequence shown here is derived from an EMBL/GenBank/DDBJ whole genome shotgun (WGS) entry which is preliminary data.</text>
</comment>
<feature type="compositionally biased region" description="Polar residues" evidence="1">
    <location>
        <begin position="52"/>
        <end position="61"/>
    </location>
</feature>
<dbReference type="AlphaFoldDB" id="A0A5S5C639"/>
<gene>
    <name evidence="2" type="ORF">BCM02_105351</name>
</gene>
<evidence type="ECO:0000313" key="3">
    <source>
        <dbReference type="Proteomes" id="UP000323257"/>
    </source>
</evidence>
<name>A0A5S5C639_9BACL</name>
<keyword evidence="3" id="KW-1185">Reference proteome</keyword>
<evidence type="ECO:0000256" key="1">
    <source>
        <dbReference type="SAM" id="MobiDB-lite"/>
    </source>
</evidence>
<sequence length="61" mass="6738">MNAKQKRAYRPIGTRVFHVLRRGDTAGRLGVLLQPEAGTRMTTRVPSPAALCTSTPYRSPK</sequence>
<dbReference type="EMBL" id="VNHS01000005">
    <property type="protein sequence ID" value="TYP74804.1"/>
    <property type="molecule type" value="Genomic_DNA"/>
</dbReference>
<organism evidence="2 3">
    <name type="scientific">Paenibacillus methanolicus</name>
    <dbReference type="NCBI Taxonomy" id="582686"/>
    <lineage>
        <taxon>Bacteria</taxon>
        <taxon>Bacillati</taxon>
        <taxon>Bacillota</taxon>
        <taxon>Bacilli</taxon>
        <taxon>Bacillales</taxon>
        <taxon>Paenibacillaceae</taxon>
        <taxon>Paenibacillus</taxon>
    </lineage>
</organism>